<sequence>MRGTATGNSATSLYGSEEDRRRRMTHGRGAGCRAIASLPLQTKHREDVPWDDRLMTQRCRHRPACLSNEVPSSNAFRFQVRSLPNPLAFVGNVSKCDFIGTMYMPPSSILSHI</sequence>
<dbReference type="Gramene" id="PVH32906">
    <property type="protein sequence ID" value="PVH32906"/>
    <property type="gene ID" value="PAHAL_9G521100"/>
</dbReference>
<reference evidence="2" key="1">
    <citation type="submission" date="2018-04" db="EMBL/GenBank/DDBJ databases">
        <title>WGS assembly of Panicum hallii.</title>
        <authorList>
            <person name="Lovell J."/>
            <person name="Jenkins J."/>
            <person name="Lowry D."/>
            <person name="Mamidi S."/>
            <person name="Sreedasyam A."/>
            <person name="Weng X."/>
            <person name="Barry K."/>
            <person name="Bonette J."/>
            <person name="Campitelli B."/>
            <person name="Daum C."/>
            <person name="Gordon S."/>
            <person name="Gould B."/>
            <person name="Lipzen A."/>
            <person name="Macqueen A."/>
            <person name="Palacio-Mejia J."/>
            <person name="Plott C."/>
            <person name="Shakirov E."/>
            <person name="Shu S."/>
            <person name="Yoshinaga Y."/>
            <person name="Zane M."/>
            <person name="Rokhsar D."/>
            <person name="Grimwood J."/>
            <person name="Schmutz J."/>
            <person name="Juenger T."/>
        </authorList>
    </citation>
    <scope>NUCLEOTIDE SEQUENCE [LARGE SCALE GENOMIC DNA]</scope>
    <source>
        <strain evidence="2">FIL2</strain>
    </source>
</reference>
<proteinExistence type="predicted"/>
<dbReference type="EMBL" id="CM008054">
    <property type="protein sequence ID" value="PVH32906.1"/>
    <property type="molecule type" value="Genomic_DNA"/>
</dbReference>
<feature type="region of interest" description="Disordered" evidence="1">
    <location>
        <begin position="1"/>
        <end position="29"/>
    </location>
</feature>
<accession>A0A2T8I5F8</accession>
<feature type="compositionally biased region" description="Polar residues" evidence="1">
    <location>
        <begin position="1"/>
        <end position="14"/>
    </location>
</feature>
<evidence type="ECO:0000256" key="1">
    <source>
        <dbReference type="SAM" id="MobiDB-lite"/>
    </source>
</evidence>
<gene>
    <name evidence="2" type="ORF">PAHAL_9G521100</name>
</gene>
<name>A0A2T8I5F8_9POAL</name>
<dbReference type="AlphaFoldDB" id="A0A2T8I5F8"/>
<protein>
    <submittedName>
        <fullName evidence="2">Uncharacterized protein</fullName>
    </submittedName>
</protein>
<dbReference type="Proteomes" id="UP000243499">
    <property type="component" value="Chromosome 9"/>
</dbReference>
<evidence type="ECO:0000313" key="2">
    <source>
        <dbReference type="EMBL" id="PVH32906.1"/>
    </source>
</evidence>
<organism evidence="2">
    <name type="scientific">Panicum hallii</name>
    <dbReference type="NCBI Taxonomy" id="206008"/>
    <lineage>
        <taxon>Eukaryota</taxon>
        <taxon>Viridiplantae</taxon>
        <taxon>Streptophyta</taxon>
        <taxon>Embryophyta</taxon>
        <taxon>Tracheophyta</taxon>
        <taxon>Spermatophyta</taxon>
        <taxon>Magnoliopsida</taxon>
        <taxon>Liliopsida</taxon>
        <taxon>Poales</taxon>
        <taxon>Poaceae</taxon>
        <taxon>PACMAD clade</taxon>
        <taxon>Panicoideae</taxon>
        <taxon>Panicodae</taxon>
        <taxon>Paniceae</taxon>
        <taxon>Panicinae</taxon>
        <taxon>Panicum</taxon>
        <taxon>Panicum sect. Panicum</taxon>
    </lineage>
</organism>